<reference evidence="3 4" key="1">
    <citation type="submission" date="2014-01" db="EMBL/GenBank/DDBJ databases">
        <title>Roseivivax isoporae LMG 25204 Genome Sequencing.</title>
        <authorList>
            <person name="Lai Q."/>
            <person name="Li G."/>
            <person name="Shao Z."/>
        </authorList>
    </citation>
    <scope>NUCLEOTIDE SEQUENCE [LARGE SCALE GENOMIC DNA]</scope>
    <source>
        <strain evidence="3 4">LMG 25204</strain>
    </source>
</reference>
<dbReference type="SUPFAM" id="SSF55729">
    <property type="entry name" value="Acyl-CoA N-acyltransferases (Nat)"/>
    <property type="match status" value="1"/>
</dbReference>
<sequence>MMFDQAAMGPTWAEGSAQGPARAGTSVHVVDSLEGFRKLRPAWRALEARDPFSSVFVGHAWLERVLRDGAGRWRVYVVRSAAAQGAPVAICTTVLHGGWNADAGAMETTLATGGLLTGAELTGILCDPDHEAEALPALARALAARPWGRLVLAQDAAPARAARLAACFPADRFAVEAGEGAIRLQVPLPDTFETWLQTGASRETARRVRRFCRLLGQPGAARRLDQTDRDSFSRDSDALLALCRPGWDAAQGTDGAGRRAAQVRAALANALRTECLLMLVLREGDRVVGGLAHVLDHESDRVHVLLGGADAGGAEASIGLVLHAEAIRWAISHGFTYYDFGNGDAAYKRGLGGRPFRPAQVTVRRTGGDAGPRLDRATLGDALHGLVGLLDAGRVEDARRAAAQLAALAR</sequence>
<feature type="region of interest" description="Disordered" evidence="1">
    <location>
        <begin position="1"/>
        <end position="20"/>
    </location>
</feature>
<dbReference type="Proteomes" id="UP000023430">
    <property type="component" value="Unassembled WGS sequence"/>
</dbReference>
<dbReference type="InterPro" id="IPR016181">
    <property type="entry name" value="Acyl_CoA_acyltransferase"/>
</dbReference>
<name>X7F6C3_9RHOB</name>
<dbReference type="Pfam" id="PF13480">
    <property type="entry name" value="Acetyltransf_6"/>
    <property type="match status" value="1"/>
</dbReference>
<feature type="domain" description="BioF2-like acetyltransferase" evidence="2">
    <location>
        <begin position="204"/>
        <end position="349"/>
    </location>
</feature>
<gene>
    <name evidence="3" type="ORF">RISW2_06935</name>
</gene>
<comment type="caution">
    <text evidence="3">The sequence shown here is derived from an EMBL/GenBank/DDBJ whole genome shotgun (WGS) entry which is preliminary data.</text>
</comment>
<evidence type="ECO:0000259" key="2">
    <source>
        <dbReference type="Pfam" id="PF13480"/>
    </source>
</evidence>
<dbReference type="InterPro" id="IPR038740">
    <property type="entry name" value="BioF2-like_GNAT_dom"/>
</dbReference>
<dbReference type="OrthoDB" id="9808976at2"/>
<evidence type="ECO:0000313" key="3">
    <source>
        <dbReference type="EMBL" id="ETX28457.1"/>
    </source>
</evidence>
<evidence type="ECO:0000256" key="1">
    <source>
        <dbReference type="SAM" id="MobiDB-lite"/>
    </source>
</evidence>
<dbReference type="EMBL" id="JAME01000019">
    <property type="protein sequence ID" value="ETX28457.1"/>
    <property type="molecule type" value="Genomic_DNA"/>
</dbReference>
<accession>X7F6C3</accession>
<dbReference type="AlphaFoldDB" id="X7F6C3"/>
<dbReference type="eggNOG" id="COG5653">
    <property type="taxonomic scope" value="Bacteria"/>
</dbReference>
<evidence type="ECO:0000313" key="4">
    <source>
        <dbReference type="Proteomes" id="UP000023430"/>
    </source>
</evidence>
<dbReference type="STRING" id="1449351.RISW2_06935"/>
<dbReference type="Gene3D" id="3.40.630.30">
    <property type="match status" value="1"/>
</dbReference>
<keyword evidence="4" id="KW-1185">Reference proteome</keyword>
<organism evidence="3 4">
    <name type="scientific">Roseivivax isoporae LMG 25204</name>
    <dbReference type="NCBI Taxonomy" id="1449351"/>
    <lineage>
        <taxon>Bacteria</taxon>
        <taxon>Pseudomonadati</taxon>
        <taxon>Pseudomonadota</taxon>
        <taxon>Alphaproteobacteria</taxon>
        <taxon>Rhodobacterales</taxon>
        <taxon>Roseobacteraceae</taxon>
        <taxon>Roseivivax</taxon>
    </lineage>
</organism>
<protein>
    <recommendedName>
        <fullName evidence="2">BioF2-like acetyltransferase domain-containing protein</fullName>
    </recommendedName>
</protein>
<dbReference type="RefSeq" id="WP_043771970.1">
    <property type="nucleotide sequence ID" value="NZ_JAME01000019.1"/>
</dbReference>
<proteinExistence type="predicted"/>